<proteinExistence type="inferred from homology"/>
<dbReference type="NCBIfam" id="TIGR03178">
    <property type="entry name" value="allantoinase"/>
    <property type="match status" value="1"/>
</dbReference>
<sequence>MDVDLVVRAGRAVLPEGTRPAAVTIAGGRITAVGAVDGPVPPGVPVVDLADDEVLLPGLVDSHVHVDEPGRTEWEGFATATAAAAAGGVTTLVDMPLNAIPPTVDVDALAAKRDAARGQVAVDVAFWGGAVPLRDGVPDPDGRVDPGRMAALVEAGVRGFKCFLTDSGVPEFPPVSQPDLEVAAATCAELGVPLIVHAEDDGVLSDAPPAGPDYRSFLASRPPGAETTAVLRLAAVARRTGAHVHVLHVSAFEAAEEIAVAKESGIAITAETCPHYLALASETLAGTAGKCCPPVRSESNRELLWGALAAGRLDAVVSDHSPCPPDLKEGGFDAAWGGVSSLELALRVVWSGAAARGHTLDDVVGWMATAPARLAGLDAKGAIAVGRDADLVAFAPDEIAEVDPAALHQRHALTPYAGMALQGAVRRVWLRGTAAPAVGDGRLLPGGTR</sequence>
<keyword evidence="11" id="KW-1185">Reference proteome</keyword>
<evidence type="ECO:0000256" key="8">
    <source>
        <dbReference type="ARBA" id="ARBA00022833"/>
    </source>
</evidence>
<evidence type="ECO:0000256" key="3">
    <source>
        <dbReference type="ARBA" id="ARBA00010368"/>
    </source>
</evidence>
<evidence type="ECO:0000256" key="6">
    <source>
        <dbReference type="ARBA" id="ARBA00022723"/>
    </source>
</evidence>
<dbReference type="PANTHER" id="PTHR43668:SF2">
    <property type="entry name" value="ALLANTOINASE"/>
    <property type="match status" value="1"/>
</dbReference>
<evidence type="ECO:0000256" key="2">
    <source>
        <dbReference type="ARBA" id="ARBA00004968"/>
    </source>
</evidence>
<keyword evidence="8" id="KW-0862">Zinc</keyword>
<feature type="domain" description="Amidohydrolase-related" evidence="9">
    <location>
        <begin position="54"/>
        <end position="433"/>
    </location>
</feature>
<dbReference type="EC" id="3.5.2.5" evidence="5"/>
<dbReference type="InterPro" id="IPR006680">
    <property type="entry name" value="Amidohydro-rel"/>
</dbReference>
<reference evidence="11" key="1">
    <citation type="journal article" date="2019" name="Int. J. Syst. Evol. Microbiol.">
        <title>The Global Catalogue of Microorganisms (GCM) 10K type strain sequencing project: providing services to taxonomists for standard genome sequencing and annotation.</title>
        <authorList>
            <consortium name="The Broad Institute Genomics Platform"/>
            <consortium name="The Broad Institute Genome Sequencing Center for Infectious Disease"/>
            <person name="Wu L."/>
            <person name="Ma J."/>
        </authorList>
    </citation>
    <scope>NUCLEOTIDE SEQUENCE [LARGE SCALE GENOMIC DNA]</scope>
    <source>
        <strain evidence="11">CGMCC 4.7093</strain>
    </source>
</reference>
<dbReference type="EMBL" id="JBHSIV010000017">
    <property type="protein sequence ID" value="MFC5063879.1"/>
    <property type="molecule type" value="Genomic_DNA"/>
</dbReference>
<dbReference type="InterPro" id="IPR011059">
    <property type="entry name" value="Metal-dep_hydrolase_composite"/>
</dbReference>
<dbReference type="Gene3D" id="3.20.20.140">
    <property type="entry name" value="Metal-dependent hydrolases"/>
    <property type="match status" value="1"/>
</dbReference>
<keyword evidence="6" id="KW-0479">Metal-binding</keyword>
<dbReference type="RefSeq" id="WP_378037226.1">
    <property type="nucleotide sequence ID" value="NZ_JBHSIV010000017.1"/>
</dbReference>
<evidence type="ECO:0000256" key="1">
    <source>
        <dbReference type="ARBA" id="ARBA00001947"/>
    </source>
</evidence>
<evidence type="ECO:0000313" key="11">
    <source>
        <dbReference type="Proteomes" id="UP001595947"/>
    </source>
</evidence>
<organism evidence="10 11">
    <name type="scientific">Actinomycetospora atypica</name>
    <dbReference type="NCBI Taxonomy" id="1290095"/>
    <lineage>
        <taxon>Bacteria</taxon>
        <taxon>Bacillati</taxon>
        <taxon>Actinomycetota</taxon>
        <taxon>Actinomycetes</taxon>
        <taxon>Pseudonocardiales</taxon>
        <taxon>Pseudonocardiaceae</taxon>
        <taxon>Actinomycetospora</taxon>
    </lineage>
</organism>
<dbReference type="SUPFAM" id="SSF51556">
    <property type="entry name" value="Metallo-dependent hydrolases"/>
    <property type="match status" value="1"/>
</dbReference>
<dbReference type="GO" id="GO:0004038">
    <property type="term" value="F:allantoinase activity"/>
    <property type="evidence" value="ECO:0007669"/>
    <property type="project" value="UniProtKB-EC"/>
</dbReference>
<dbReference type="InterPro" id="IPR032466">
    <property type="entry name" value="Metal_Hydrolase"/>
</dbReference>
<comment type="caution">
    <text evidence="10">The sequence shown here is derived from an EMBL/GenBank/DDBJ whole genome shotgun (WGS) entry which is preliminary data.</text>
</comment>
<dbReference type="InterPro" id="IPR050138">
    <property type="entry name" value="DHOase/Allantoinase_Hydrolase"/>
</dbReference>
<comment type="cofactor">
    <cofactor evidence="1">
        <name>Zn(2+)</name>
        <dbReference type="ChEBI" id="CHEBI:29105"/>
    </cofactor>
</comment>
<evidence type="ECO:0000256" key="7">
    <source>
        <dbReference type="ARBA" id="ARBA00022801"/>
    </source>
</evidence>
<dbReference type="PANTHER" id="PTHR43668">
    <property type="entry name" value="ALLANTOINASE"/>
    <property type="match status" value="1"/>
</dbReference>
<dbReference type="Proteomes" id="UP001595947">
    <property type="component" value="Unassembled WGS sequence"/>
</dbReference>
<keyword evidence="7 10" id="KW-0378">Hydrolase</keyword>
<evidence type="ECO:0000256" key="4">
    <source>
        <dbReference type="ARBA" id="ARBA00011881"/>
    </source>
</evidence>
<dbReference type="InterPro" id="IPR017593">
    <property type="entry name" value="Allantoinase"/>
</dbReference>
<comment type="pathway">
    <text evidence="2">Nitrogen metabolism; (S)-allantoin degradation; allantoate from (S)-allantoin: step 1/1.</text>
</comment>
<comment type="subunit">
    <text evidence="4">Homotetramer.</text>
</comment>
<dbReference type="Pfam" id="PF01979">
    <property type="entry name" value="Amidohydro_1"/>
    <property type="match status" value="1"/>
</dbReference>
<evidence type="ECO:0000313" key="10">
    <source>
        <dbReference type="EMBL" id="MFC5063879.1"/>
    </source>
</evidence>
<name>A0ABV9YP19_9PSEU</name>
<gene>
    <name evidence="10" type="primary">allB</name>
    <name evidence="10" type="ORF">ACFPBZ_16790</name>
</gene>
<evidence type="ECO:0000259" key="9">
    <source>
        <dbReference type="Pfam" id="PF01979"/>
    </source>
</evidence>
<comment type="similarity">
    <text evidence="3">Belongs to the metallo-dependent hydrolases superfamily. Allantoinase family.</text>
</comment>
<dbReference type="SUPFAM" id="SSF51338">
    <property type="entry name" value="Composite domain of metallo-dependent hydrolases"/>
    <property type="match status" value="1"/>
</dbReference>
<accession>A0ABV9YP19</accession>
<evidence type="ECO:0000256" key="5">
    <source>
        <dbReference type="ARBA" id="ARBA00012863"/>
    </source>
</evidence>
<protein>
    <recommendedName>
        <fullName evidence="5">allantoinase</fullName>
        <ecNumber evidence="5">3.5.2.5</ecNumber>
    </recommendedName>
</protein>